<dbReference type="InterPro" id="IPR029058">
    <property type="entry name" value="AB_hydrolase_fold"/>
</dbReference>
<feature type="compositionally biased region" description="Acidic residues" evidence="10">
    <location>
        <begin position="1008"/>
        <end position="1020"/>
    </location>
</feature>
<feature type="domain" description="RING-type" evidence="12">
    <location>
        <begin position="124"/>
        <end position="322"/>
    </location>
</feature>
<feature type="compositionally biased region" description="Basic residues" evidence="10">
    <location>
        <begin position="48"/>
        <end position="64"/>
    </location>
</feature>
<dbReference type="PROSITE" id="PS50089">
    <property type="entry name" value="ZF_RING_2"/>
    <property type="match status" value="1"/>
</dbReference>
<evidence type="ECO:0000256" key="2">
    <source>
        <dbReference type="ARBA" id="ARBA00022679"/>
    </source>
</evidence>
<evidence type="ECO:0000259" key="12">
    <source>
        <dbReference type="PROSITE" id="PS51873"/>
    </source>
</evidence>
<dbReference type="GO" id="GO:0008270">
    <property type="term" value="F:zinc ion binding"/>
    <property type="evidence" value="ECO:0007669"/>
    <property type="project" value="UniProtKB-KW"/>
</dbReference>
<dbReference type="Gene3D" id="3.40.50.1820">
    <property type="entry name" value="alpha/beta hydrolase"/>
    <property type="match status" value="1"/>
</dbReference>
<evidence type="ECO:0000256" key="1">
    <source>
        <dbReference type="ARBA" id="ARBA00007920"/>
    </source>
</evidence>
<evidence type="ECO:0000256" key="8">
    <source>
        <dbReference type="ARBA" id="ARBA00022963"/>
    </source>
</evidence>
<dbReference type="Gene3D" id="3.30.40.10">
    <property type="entry name" value="Zinc/RING finger domain, C3HC4 (zinc finger)"/>
    <property type="match status" value="1"/>
</dbReference>
<dbReference type="CDD" id="cd22584">
    <property type="entry name" value="Rcat_RBR_unk"/>
    <property type="match status" value="1"/>
</dbReference>
<dbReference type="InterPro" id="IPR007751">
    <property type="entry name" value="DUF676_lipase-like"/>
</dbReference>
<organism evidence="13 14">
    <name type="scientific">Colletotrichum navitas</name>
    <dbReference type="NCBI Taxonomy" id="681940"/>
    <lineage>
        <taxon>Eukaryota</taxon>
        <taxon>Fungi</taxon>
        <taxon>Dikarya</taxon>
        <taxon>Ascomycota</taxon>
        <taxon>Pezizomycotina</taxon>
        <taxon>Sordariomycetes</taxon>
        <taxon>Hypocreomycetidae</taxon>
        <taxon>Glomerellales</taxon>
        <taxon>Glomerellaceae</taxon>
        <taxon>Colletotrichum</taxon>
        <taxon>Colletotrichum graminicola species complex</taxon>
    </lineage>
</organism>
<comment type="caution">
    <text evidence="13">The sequence shown here is derived from an EMBL/GenBank/DDBJ whole genome shotgun (WGS) entry which is preliminary data.</text>
</comment>
<feature type="compositionally biased region" description="Basic and acidic residues" evidence="10">
    <location>
        <begin position="1523"/>
        <end position="1536"/>
    </location>
</feature>
<evidence type="ECO:0000256" key="6">
    <source>
        <dbReference type="ARBA" id="ARBA00022786"/>
    </source>
</evidence>
<dbReference type="PANTHER" id="PTHR12482:SF62">
    <property type="entry name" value="LIPASE ROG1-RELATED"/>
    <property type="match status" value="1"/>
</dbReference>
<dbReference type="SUPFAM" id="SSF57850">
    <property type="entry name" value="RING/U-box"/>
    <property type="match status" value="2"/>
</dbReference>
<feature type="compositionally biased region" description="Polar residues" evidence="10">
    <location>
        <begin position="1749"/>
        <end position="1759"/>
    </location>
</feature>
<evidence type="ECO:0008006" key="15">
    <source>
        <dbReference type="Google" id="ProtNLM"/>
    </source>
</evidence>
<keyword evidence="2" id="KW-0808">Transferase</keyword>
<dbReference type="InterPro" id="IPR017907">
    <property type="entry name" value="Znf_RING_CS"/>
</dbReference>
<dbReference type="PANTHER" id="PTHR12482">
    <property type="entry name" value="LIPASE ROG1-RELATED-RELATED"/>
    <property type="match status" value="1"/>
</dbReference>
<keyword evidence="8" id="KW-0442">Lipid degradation</keyword>
<evidence type="ECO:0000256" key="5">
    <source>
        <dbReference type="ARBA" id="ARBA00022771"/>
    </source>
</evidence>
<evidence type="ECO:0000313" key="13">
    <source>
        <dbReference type="EMBL" id="KAK1596311.1"/>
    </source>
</evidence>
<feature type="compositionally biased region" description="Polar residues" evidence="10">
    <location>
        <begin position="85"/>
        <end position="106"/>
    </location>
</feature>
<evidence type="ECO:0000256" key="9">
    <source>
        <dbReference type="PROSITE-ProRule" id="PRU00175"/>
    </source>
</evidence>
<dbReference type="Pfam" id="PF05057">
    <property type="entry name" value="DUF676"/>
    <property type="match status" value="2"/>
</dbReference>
<dbReference type="PROSITE" id="PS51873">
    <property type="entry name" value="TRIAD"/>
    <property type="match status" value="1"/>
</dbReference>
<dbReference type="InterPro" id="IPR013083">
    <property type="entry name" value="Znf_RING/FYVE/PHD"/>
</dbReference>
<keyword evidence="4" id="KW-0677">Repeat</keyword>
<feature type="region of interest" description="Disordered" evidence="10">
    <location>
        <begin position="340"/>
        <end position="367"/>
    </location>
</feature>
<keyword evidence="3" id="KW-0479">Metal-binding</keyword>
<evidence type="ECO:0000256" key="10">
    <source>
        <dbReference type="SAM" id="MobiDB-lite"/>
    </source>
</evidence>
<feature type="compositionally biased region" description="Low complexity" evidence="10">
    <location>
        <begin position="346"/>
        <end position="361"/>
    </location>
</feature>
<feature type="region of interest" description="Disordered" evidence="10">
    <location>
        <begin position="1472"/>
        <end position="1555"/>
    </location>
</feature>
<evidence type="ECO:0000256" key="4">
    <source>
        <dbReference type="ARBA" id="ARBA00022737"/>
    </source>
</evidence>
<dbReference type="InterPro" id="IPR002867">
    <property type="entry name" value="IBR_dom"/>
</dbReference>
<dbReference type="Pfam" id="PF01485">
    <property type="entry name" value="IBR"/>
    <property type="match status" value="2"/>
</dbReference>
<dbReference type="Proteomes" id="UP001230504">
    <property type="component" value="Unassembled WGS sequence"/>
</dbReference>
<feature type="region of interest" description="Disordered" evidence="10">
    <location>
        <begin position="978"/>
        <end position="1020"/>
    </location>
</feature>
<keyword evidence="5 9" id="KW-0863">Zinc-finger</keyword>
<feature type="compositionally biased region" description="Low complexity" evidence="10">
    <location>
        <begin position="1490"/>
        <end position="1516"/>
    </location>
</feature>
<feature type="compositionally biased region" description="Low complexity" evidence="10">
    <location>
        <begin position="1688"/>
        <end position="1701"/>
    </location>
</feature>
<feature type="compositionally biased region" description="Polar residues" evidence="10">
    <location>
        <begin position="1312"/>
        <end position="1324"/>
    </location>
</feature>
<dbReference type="InterPro" id="IPR044294">
    <property type="entry name" value="Lipase-like"/>
</dbReference>
<feature type="region of interest" description="Disordered" evidence="10">
    <location>
        <begin position="596"/>
        <end position="628"/>
    </location>
</feature>
<protein>
    <recommendedName>
        <fullName evidence="15">RING-type domain-containing protein</fullName>
    </recommendedName>
</protein>
<feature type="region of interest" description="Disordered" evidence="10">
    <location>
        <begin position="555"/>
        <end position="580"/>
    </location>
</feature>
<comment type="similarity">
    <text evidence="1">Belongs to the putative lipase ROG1 family.</text>
</comment>
<dbReference type="GO" id="GO:0016042">
    <property type="term" value="P:lipid catabolic process"/>
    <property type="evidence" value="ECO:0007669"/>
    <property type="project" value="UniProtKB-KW"/>
</dbReference>
<dbReference type="PROSITE" id="PS00518">
    <property type="entry name" value="ZF_RING_1"/>
    <property type="match status" value="1"/>
</dbReference>
<feature type="region of interest" description="Disordered" evidence="10">
    <location>
        <begin position="1288"/>
        <end position="1344"/>
    </location>
</feature>
<evidence type="ECO:0000256" key="3">
    <source>
        <dbReference type="ARBA" id="ARBA00022723"/>
    </source>
</evidence>
<dbReference type="GeneID" id="85446086"/>
<keyword evidence="8" id="KW-0443">Lipid metabolism</keyword>
<feature type="region of interest" description="Disordered" evidence="10">
    <location>
        <begin position="1615"/>
        <end position="1787"/>
    </location>
</feature>
<feature type="region of interest" description="Disordered" evidence="10">
    <location>
        <begin position="1"/>
        <end position="106"/>
    </location>
</feature>
<dbReference type="InterPro" id="IPR044066">
    <property type="entry name" value="TRIAD_supradom"/>
</dbReference>
<keyword evidence="6" id="KW-0833">Ubl conjugation pathway</keyword>
<evidence type="ECO:0000313" key="14">
    <source>
        <dbReference type="Proteomes" id="UP001230504"/>
    </source>
</evidence>
<dbReference type="GO" id="GO:0047372">
    <property type="term" value="F:monoacylglycerol lipase activity"/>
    <property type="evidence" value="ECO:0007669"/>
    <property type="project" value="TreeGrafter"/>
</dbReference>
<feature type="region of interest" description="Disordered" evidence="10">
    <location>
        <begin position="912"/>
        <end position="933"/>
    </location>
</feature>
<sequence length="1787" mass="198367">MKIKKIIYMEEDDGSTEATPRQSTDERSRSLSRHRSHISRPASERHYSSHRSRSPARRSSHHHQPPSSSKRLAREVYQTRGDSELTPTRISIRHPTTSSNRRSSSFLGNLLTGSSVSHSSDKTARVECVVCMEEFSSSKIAKLKCGHRMCSVCLKRHFKISITDPQEMPPKCCSENIALKHVDHLFSADFKKKWNRKFQEYSARNRIYCPSKKCGAWIKPHYIRKEGGRKYGKCGQCRTKVCCSCNGRWHPSRECPNDEETTRFLDQAKDEGWKRCYKCHHMVELKEGCNHMTCRCGAQFCMVCGTKWKSCDCPWFNHETEDADQLYDVQVPAAIQHMEPLDLAQSSRSMRPSVAPSAPRSRSQEYDSRLMRRFQENRDEDLARTLQSYEIDDVYDGGYGDLVDVGNTAGHFMNDDYRRELDTFVAAPVPPAPTPPAAFERPAPTDYMSGVNRARGMPPDALGQRLAERFSEFRSSPSAPRPGMMAPPPVPPLGPMTAPPMGPLPMSAPMVMGPRPPLPLLRRHTIEEEMYNRTTRPSERVVPGRMVHDYEREAAVHAPRSRRRMREEPKSSTLAGLTGMGRGMNRVHEWRNHVQPGMPEGERAAMAKQAKERGSLTRNERLRSLSRGGPLSPMSISMIVHGLRNVWSPAKPGAHPYILPASLTSPRCSVLNITMLLVYQVGSVKIGEVIRYTVTYTPSQDRILPSPERLYLRVRNSSAIALRAAFVHGPYTLGAAAYPSNFNPNVKFANPRRYGVPEFEPMLKAGGSWECELLVPEHIRQSAGTGGGGHFGGVAPADQEAESASWIVEVSSQVIFSTSAAVGYEVTLARDAKSLNLSSSLPVIGGQAQVPQPGRVADHQQSIGAKDGHHPAQLKGVFSKAIRLKVEDTATLWNTPRLPGWDDLNIDRLKSRNKKDQPVESVTQEAPQEKPEVKQKKVHLVVLTHGLHSNLGADMLYLKESIDQTVAQAKIDAKARRAKERAEKQVREQQAKEDRNATKDAKDKCDDIAQDDSPLEDDGDNEEVIVRGFSGNATRTERGIKYLGKRLARYILSMSYPDQPFLPSKKSPAETAVAAVFNKSESDSKAAHKHSTIHKEEASEKRPFKITSISFIGHSLGGLIQTYAVAYIQKHSPEFFTLIKPINFVALATPFLGLSNENPLYVKFALDFGLVGRTGQDLGLTWRAPTIARSGWGAIVSNLGESAHKRVMGEVQPESKPLLRILPTGPAHTALKKFRNRTVYSNVVNDGIVPLRTSCLLFLDWQGLGRVEKARRDAGLVETLVGAGWAELTGGSLAPTPRRSSALPPDMEQPSDDQSGNITPTFPTNAVEVPQPPRNAMMEDDQASLRSVPTPYNEAGPEDAKGGASNGPFAGFLSLFKGNEQAQPKTQTKTPSMSNKQHKIYKRSQTINFDDISQTSGSRVTAGHELERDHHIAPPRTSFFESAHDLINPKIPTTEYIIDPSKRPRAIFHDRVYHPSDIPPPPLKKKPTGSLASRRSTFRRAASTGSGGSRTSTDSSPHPSQRFSHEGTVDSTRDYDDTPNMNSNREPYEEVDGSQMRVEEKIARAYHRGLAWRKVLVKLEPDAHNNIIVRRMFANAYGWPVVKHLVDAHFSDSATARTRDEDESSGELALDISQTPNKYGDEVRDSGLASKDGAIDRPPAGLLSPTSQREAEDMVPDMRAPPKRRSSSRSSSASPPRITRSPRPPPERVDSVTWSDRDWADSDDSETTTTTASAVSPRDAEFKDKDGNRSTTPLGTWNWTEKIVGRGGLARKTSPKPTVKSDDGGVD</sequence>
<keyword evidence="14" id="KW-1185">Reference proteome</keyword>
<feature type="compositionally biased region" description="Basic and acidic residues" evidence="10">
    <location>
        <begin position="1705"/>
        <end position="1720"/>
    </location>
</feature>
<feature type="compositionally biased region" description="Basic and acidic residues" evidence="10">
    <location>
        <begin position="1738"/>
        <end position="1748"/>
    </location>
</feature>
<dbReference type="Gene3D" id="1.20.120.1750">
    <property type="match status" value="1"/>
</dbReference>
<feature type="compositionally biased region" description="Basic and acidic residues" evidence="10">
    <location>
        <begin position="978"/>
        <end position="1007"/>
    </location>
</feature>
<reference evidence="13" key="1">
    <citation type="submission" date="2021-06" db="EMBL/GenBank/DDBJ databases">
        <title>Comparative genomics, transcriptomics and evolutionary studies reveal genomic signatures of adaptation to plant cell wall in hemibiotrophic fungi.</title>
        <authorList>
            <consortium name="DOE Joint Genome Institute"/>
            <person name="Baroncelli R."/>
            <person name="Diaz J.F."/>
            <person name="Benocci T."/>
            <person name="Peng M."/>
            <person name="Battaglia E."/>
            <person name="Haridas S."/>
            <person name="Andreopoulos W."/>
            <person name="Labutti K."/>
            <person name="Pangilinan J."/>
            <person name="Floch G.L."/>
            <person name="Makela M.R."/>
            <person name="Henrissat B."/>
            <person name="Grigoriev I.V."/>
            <person name="Crouch J.A."/>
            <person name="De Vries R.P."/>
            <person name="Sukno S.A."/>
            <person name="Thon M.R."/>
        </authorList>
    </citation>
    <scope>NUCLEOTIDE SEQUENCE</scope>
    <source>
        <strain evidence="13">CBS 125086</strain>
    </source>
</reference>
<dbReference type="EMBL" id="JAHLJV010000012">
    <property type="protein sequence ID" value="KAK1596311.1"/>
    <property type="molecule type" value="Genomic_DNA"/>
</dbReference>
<dbReference type="GO" id="GO:0016740">
    <property type="term" value="F:transferase activity"/>
    <property type="evidence" value="ECO:0007669"/>
    <property type="project" value="UniProtKB-KW"/>
</dbReference>
<dbReference type="InterPro" id="IPR001841">
    <property type="entry name" value="Znf_RING"/>
</dbReference>
<dbReference type="RefSeq" id="XP_060417197.1">
    <property type="nucleotide sequence ID" value="XM_060561846.1"/>
</dbReference>
<gene>
    <name evidence="13" type="ORF">LY79DRAFT_601594</name>
</gene>
<evidence type="ECO:0000256" key="7">
    <source>
        <dbReference type="ARBA" id="ARBA00022833"/>
    </source>
</evidence>
<feature type="domain" description="RING-type" evidence="11">
    <location>
        <begin position="128"/>
        <end position="172"/>
    </location>
</feature>
<dbReference type="CDD" id="cd20335">
    <property type="entry name" value="BRcat_RBR"/>
    <property type="match status" value="1"/>
</dbReference>
<evidence type="ECO:0000259" key="11">
    <source>
        <dbReference type="PROSITE" id="PS50089"/>
    </source>
</evidence>
<name>A0AAD8Q5K6_9PEZI</name>
<proteinExistence type="inferred from homology"/>
<feature type="compositionally biased region" description="Basic and acidic residues" evidence="10">
    <location>
        <begin position="600"/>
        <end position="623"/>
    </location>
</feature>
<keyword evidence="7" id="KW-0862">Zinc</keyword>
<accession>A0AAD8Q5K6</accession>
<dbReference type="SUPFAM" id="SSF53474">
    <property type="entry name" value="alpha/beta-Hydrolases"/>
    <property type="match status" value="1"/>
</dbReference>